<gene>
    <name evidence="2" type="ORF">MED297_02975</name>
</gene>
<dbReference type="AlphaFoldDB" id="A4BGY7"/>
<dbReference type="HOGENOM" id="CLU_036176_2_0_6"/>
<accession>A4BGY7</accession>
<evidence type="ECO:0000313" key="2">
    <source>
        <dbReference type="EMBL" id="EAR08633.1"/>
    </source>
</evidence>
<organism evidence="2 3">
    <name type="scientific">Reinekea blandensis MED297</name>
    <dbReference type="NCBI Taxonomy" id="314283"/>
    <lineage>
        <taxon>Bacteria</taxon>
        <taxon>Pseudomonadati</taxon>
        <taxon>Pseudomonadota</taxon>
        <taxon>Gammaproteobacteria</taxon>
        <taxon>Oceanospirillales</taxon>
        <taxon>Saccharospirillaceae</taxon>
        <taxon>Reinekea</taxon>
    </lineage>
</organism>
<dbReference type="Pfam" id="PF03480">
    <property type="entry name" value="DctP"/>
    <property type="match status" value="1"/>
</dbReference>
<protein>
    <submittedName>
        <fullName evidence="2">TRAP-type C4-dicarboxylate transport system, periplasmic component</fullName>
    </submittedName>
</protein>
<dbReference type="GO" id="GO:0055085">
    <property type="term" value="P:transmembrane transport"/>
    <property type="evidence" value="ECO:0007669"/>
    <property type="project" value="InterPro"/>
</dbReference>
<name>A4BGY7_9GAMM</name>
<dbReference type="STRING" id="314283.MED297_02975"/>
<dbReference type="CDD" id="cd13665">
    <property type="entry name" value="PBP2_TRAP_Dctp3_4"/>
    <property type="match status" value="1"/>
</dbReference>
<comment type="caution">
    <text evidence="2">The sequence shown here is derived from an EMBL/GenBank/DDBJ whole genome shotgun (WGS) entry which is preliminary data.</text>
</comment>
<dbReference type="PANTHER" id="PTHR33376">
    <property type="match status" value="1"/>
</dbReference>
<reference evidence="2 3" key="1">
    <citation type="submission" date="2006-02" db="EMBL/GenBank/DDBJ databases">
        <authorList>
            <person name="Pinhassi J."/>
            <person name="Pedros-Alio C."/>
            <person name="Ferriera S."/>
            <person name="Johnson J."/>
            <person name="Kravitz S."/>
            <person name="Halpern A."/>
            <person name="Remington K."/>
            <person name="Beeson K."/>
            <person name="Tran B."/>
            <person name="Rogers Y.-H."/>
            <person name="Friedman R."/>
            <person name="Venter J.C."/>
        </authorList>
    </citation>
    <scope>NUCLEOTIDE SEQUENCE [LARGE SCALE GENOMIC DNA]</scope>
    <source>
        <strain evidence="2 3">MED297</strain>
    </source>
</reference>
<keyword evidence="1" id="KW-0732">Signal</keyword>
<dbReference type="Proteomes" id="UP000005953">
    <property type="component" value="Unassembled WGS sequence"/>
</dbReference>
<evidence type="ECO:0000313" key="3">
    <source>
        <dbReference type="Proteomes" id="UP000005953"/>
    </source>
</evidence>
<dbReference type="PANTHER" id="PTHR33376:SF15">
    <property type="entry name" value="BLL6794 PROTEIN"/>
    <property type="match status" value="1"/>
</dbReference>
<keyword evidence="3" id="KW-1185">Reference proteome</keyword>
<evidence type="ECO:0000256" key="1">
    <source>
        <dbReference type="ARBA" id="ARBA00022729"/>
    </source>
</evidence>
<sequence length="352" mass="38699">MESIVYRTAWLTGLLLIAVSGEVFSADFNLRLHHFLPEASKIQQGFLEPWAQKIEEDSDGRIAISIHGGMSLGGAPSDLVSQVEDGTVDMVWTVAGYTPGKFPRTEVFELPTVHFRSAYASNRAIYANFELIAQDYTTVKPLLVHVNSGNAIHLQTQRSDALSPADLQGLSIRSPSRTGSWYIEALGASPVALPAPAIRPALVDKSIDGALLPFEILPDLNLTTMGLTSSMGKDGSRFGTSSFLLLMNPSTFNQLPEDLQQVLNQHTGLELYKAAGIIWDEMEVPGMQAQRDRLYTMGLDALDPFETIGQQVVNRWIDEVSKQGIDGQQLVDNARKYVGRYSRIITSVDVNF</sequence>
<dbReference type="EMBL" id="AAOE01000018">
    <property type="protein sequence ID" value="EAR08633.1"/>
    <property type="molecule type" value="Genomic_DNA"/>
</dbReference>
<dbReference type="Gene3D" id="3.40.190.170">
    <property type="entry name" value="Bacterial extracellular solute-binding protein, family 7"/>
    <property type="match status" value="1"/>
</dbReference>
<proteinExistence type="predicted"/>
<dbReference type="InterPro" id="IPR038404">
    <property type="entry name" value="TRAP_DctP_sf"/>
</dbReference>
<dbReference type="InterPro" id="IPR018389">
    <property type="entry name" value="DctP_fam"/>
</dbReference>